<evidence type="ECO:0000313" key="3">
    <source>
        <dbReference type="Proteomes" id="UP001215231"/>
    </source>
</evidence>
<reference evidence="2 3" key="1">
    <citation type="journal article" date="2022" name="Mar. Drugs">
        <title>Bioassay-Guided Fractionation Leads to the Detection of Cholic Acid Generated by the Rare Thalassomonas sp.</title>
        <authorList>
            <person name="Pheiffer F."/>
            <person name="Schneider Y.K."/>
            <person name="Hansen E.H."/>
            <person name="Andersen J.H."/>
            <person name="Isaksson J."/>
            <person name="Busche T."/>
            <person name="R C."/>
            <person name="Kalinowski J."/>
            <person name="Zyl L.V."/>
            <person name="Trindade M."/>
        </authorList>
    </citation>
    <scope>NUCLEOTIDE SEQUENCE [LARGE SCALE GENOMIC DNA]</scope>
    <source>
        <strain evidence="2 3">A5K-61T</strain>
    </source>
</reference>
<sequence>MNNFRIRFGLAFILLSPLFLACSASVLPKIEACVETASGFKVVRVDERNHRLFVTPNKFKNLSEDILLAKFSTCFMKTDWSGDWSISVFSKVRFAGYKDEDNVIPYHKNDQWAKAYLAEFNGAELTVIKYPALPKKP</sequence>
<feature type="signal peptide" evidence="1">
    <location>
        <begin position="1"/>
        <end position="21"/>
    </location>
</feature>
<evidence type="ECO:0000256" key="1">
    <source>
        <dbReference type="SAM" id="SignalP"/>
    </source>
</evidence>
<dbReference type="RefSeq" id="WP_274050926.1">
    <property type="nucleotide sequence ID" value="NZ_CP059693.1"/>
</dbReference>
<keyword evidence="1" id="KW-0732">Signal</keyword>
<accession>A0ABY7VB56</accession>
<dbReference type="EMBL" id="CP059693">
    <property type="protein sequence ID" value="WDE10863.1"/>
    <property type="molecule type" value="Genomic_DNA"/>
</dbReference>
<proteinExistence type="predicted"/>
<dbReference type="PROSITE" id="PS51257">
    <property type="entry name" value="PROKAR_LIPOPROTEIN"/>
    <property type="match status" value="1"/>
</dbReference>
<feature type="chain" id="PRO_5046369355" description="Lipoprotein" evidence="1">
    <location>
        <begin position="22"/>
        <end position="137"/>
    </location>
</feature>
<name>A0ABY7VB56_9GAMM</name>
<dbReference type="Proteomes" id="UP001215231">
    <property type="component" value="Chromosome"/>
</dbReference>
<protein>
    <recommendedName>
        <fullName evidence="4">Lipoprotein</fullName>
    </recommendedName>
</protein>
<evidence type="ECO:0000313" key="2">
    <source>
        <dbReference type="EMBL" id="WDE10863.1"/>
    </source>
</evidence>
<evidence type="ECO:0008006" key="4">
    <source>
        <dbReference type="Google" id="ProtNLM"/>
    </source>
</evidence>
<organism evidence="2 3">
    <name type="scientific">Thalassomonas haliotis</name>
    <dbReference type="NCBI Taxonomy" id="485448"/>
    <lineage>
        <taxon>Bacteria</taxon>
        <taxon>Pseudomonadati</taxon>
        <taxon>Pseudomonadota</taxon>
        <taxon>Gammaproteobacteria</taxon>
        <taxon>Alteromonadales</taxon>
        <taxon>Colwelliaceae</taxon>
        <taxon>Thalassomonas</taxon>
    </lineage>
</organism>
<keyword evidence="3" id="KW-1185">Reference proteome</keyword>
<gene>
    <name evidence="2" type="ORF">H3N35_21845</name>
</gene>